<sequence>MIDTRGPSIGFDGSAISRIDGDRLTLDGNLHLRQVHVTGEARFLGAKISGDLDCNGGRFENPIGTAISCDAADIGGYVLLRRANVNGEVCFRAAKIGRNLDLDEGQFENLERTALNCDGADIAGYVLLRRANVAGTTNFLSTSIGRNLECDQSRINNPNRIALNCDSANIGHHVFLRNGFRALGEIVFRAAKLGGNLECAGGRFENAEGRALNCNGAKIEGSVFLREGFHASGTVDLLLVEIRANLDCSGGHFVNPQRVALNCDGAKIKGSVFLRQQFQANGETCFRTATIGVNLECTRGRIDNRSRTALNLDSAVIEGSVFLREKFEAVGGVLLYAAKIRLNLDCSGCQIENSDGYALRCDFAEIGQLRFVAPSQTNGRISLANTRVGVLSDSLDCWPHKSLELDGFRYERISVRSGLDAKGRINWLDKQIPSLLTREHFALQPWTQLAKVLREQGHFRDATEVDIAREDRLRAAGKIADVSALVNWSRSWATIASDGEYTPFHRVATVPGIANLLPWLFHWFYGWFSGYGHRPMRVVYCALAVWFFLGMLYSSAADRGLFAPSTPALFARSDFDCKLTSDQNTTAGNWISCPTLPIEYPRFSAWAYSLDLILPVVHIGQATSWTPITAGDFFSFSHWLRRAIWFEEIFGWVAALTLGAIASGLVKRRDG</sequence>
<accession>A0ABX6ECX4</accession>
<dbReference type="EMBL" id="CP044328">
    <property type="protein sequence ID" value="QGM92768.1"/>
    <property type="molecule type" value="Genomic_DNA"/>
</dbReference>
<evidence type="ECO:0008006" key="4">
    <source>
        <dbReference type="Google" id="ProtNLM"/>
    </source>
</evidence>
<keyword evidence="1" id="KW-0472">Membrane</keyword>
<keyword evidence="1" id="KW-0812">Transmembrane</keyword>
<feature type="transmembrane region" description="Helical" evidence="1">
    <location>
        <begin position="649"/>
        <end position="666"/>
    </location>
</feature>
<protein>
    <recommendedName>
        <fullName evidence="4">Membrane-associated oxidoreductase</fullName>
    </recommendedName>
</protein>
<evidence type="ECO:0000313" key="3">
    <source>
        <dbReference type="Proteomes" id="UP000424673"/>
    </source>
</evidence>
<feature type="transmembrane region" description="Helical" evidence="1">
    <location>
        <begin position="507"/>
        <end position="526"/>
    </location>
</feature>
<evidence type="ECO:0000313" key="2">
    <source>
        <dbReference type="EMBL" id="QGM92768.1"/>
    </source>
</evidence>
<keyword evidence="3" id="KW-1185">Reference proteome</keyword>
<gene>
    <name evidence="2" type="ORF">F7D13_01295</name>
</gene>
<feature type="transmembrane region" description="Helical" evidence="1">
    <location>
        <begin position="538"/>
        <end position="556"/>
    </location>
</feature>
<reference evidence="3" key="1">
    <citation type="submission" date="2019-09" db="EMBL/GenBank/DDBJ databases">
        <title>Isolation and complete genome sequencing of Methylocystis species.</title>
        <authorList>
            <person name="Rumah B.L."/>
            <person name="Stead C.E."/>
            <person name="Stevens B.C."/>
            <person name="Minton N.P."/>
            <person name="Grosse-Honebrink A."/>
            <person name="Zhang Y."/>
        </authorList>
    </citation>
    <scope>NUCLEOTIDE SEQUENCE [LARGE SCALE GENOMIC DNA]</scope>
    <source>
        <strain evidence="3">BRCS1</strain>
    </source>
</reference>
<keyword evidence="1" id="KW-1133">Transmembrane helix</keyword>
<organism evidence="2 3">
    <name type="scientific">Methylocystis rosea</name>
    <dbReference type="NCBI Taxonomy" id="173366"/>
    <lineage>
        <taxon>Bacteria</taxon>
        <taxon>Pseudomonadati</taxon>
        <taxon>Pseudomonadota</taxon>
        <taxon>Alphaproteobacteria</taxon>
        <taxon>Hyphomicrobiales</taxon>
        <taxon>Methylocystaceae</taxon>
        <taxon>Methylocystis</taxon>
    </lineage>
</organism>
<reference evidence="2 3" key="2">
    <citation type="journal article" date="2021" name="AMB Express">
        <title>Isolation and characterisation of Methylocystis spp. for poly-3-hydroxybutyrate production using waste methane feedstocks.</title>
        <authorList>
            <person name="Rumah B.L."/>
            <person name="Stead C.E."/>
            <person name="Claxton Stevens B.H."/>
            <person name="Minton N.P."/>
            <person name="Grosse-Honebrink A."/>
            <person name="Zhang Y."/>
        </authorList>
    </citation>
    <scope>NUCLEOTIDE SEQUENCE [LARGE SCALE GENOMIC DNA]</scope>
    <source>
        <strain evidence="2 3">BRCS1</strain>
    </source>
</reference>
<evidence type="ECO:0000256" key="1">
    <source>
        <dbReference type="SAM" id="Phobius"/>
    </source>
</evidence>
<dbReference type="Proteomes" id="UP000424673">
    <property type="component" value="Chromosome"/>
</dbReference>
<name>A0ABX6ECX4_9HYPH</name>
<proteinExistence type="predicted"/>
<dbReference type="RefSeq" id="WP_154450722.1">
    <property type="nucleotide sequence ID" value="NZ_CP044328.1"/>
</dbReference>